<dbReference type="RefSeq" id="WP_247624599.1">
    <property type="nucleotide sequence ID" value="NZ_CP078077.1"/>
</dbReference>
<organism evidence="2 3">
    <name type="scientific">Microbacterium galbinum</name>
    <dbReference type="NCBI Taxonomy" id="2851646"/>
    <lineage>
        <taxon>Bacteria</taxon>
        <taxon>Bacillati</taxon>
        <taxon>Actinomycetota</taxon>
        <taxon>Actinomycetes</taxon>
        <taxon>Micrococcales</taxon>
        <taxon>Microbacteriaceae</taxon>
        <taxon>Microbacterium</taxon>
    </lineage>
</organism>
<sequence length="208" mass="22472">MESFDFPSVDLAYLRSTLGEPEAPTTQKITNFLDENCLTFLAHSPFCSLATADAAGNCDSSPRGDYPGFVRALDPRTLVIPDRLGNKIADSMTNIIDNGHIGLLCFVPGMTETLRINGTATVTNDPSLLAMLEQDHAVPDLAIVVRTEQVYLHCGRALVRAGLWDAEMQDLAEEVPTSGTIWASMSGFDPSVGDVIDDAMAGAYRNLY</sequence>
<dbReference type="InterPro" id="IPR011576">
    <property type="entry name" value="Pyridox_Oxase_N"/>
</dbReference>
<dbReference type="PANTHER" id="PTHR42815">
    <property type="entry name" value="FAD-BINDING, PUTATIVE (AFU_ORTHOLOGUE AFUA_6G07600)-RELATED"/>
    <property type="match status" value="1"/>
</dbReference>
<accession>A0ABY4IMY6</accession>
<dbReference type="Gene3D" id="2.30.110.10">
    <property type="entry name" value="Electron Transport, Fmn-binding Protein, Chain A"/>
    <property type="match status" value="1"/>
</dbReference>
<name>A0ABY4IMY6_9MICO</name>
<dbReference type="NCBIfam" id="TIGR04025">
    <property type="entry name" value="PPOX_FMN_DR2398"/>
    <property type="match status" value="1"/>
</dbReference>
<dbReference type="PANTHER" id="PTHR42815:SF2">
    <property type="entry name" value="FAD-BINDING, PUTATIVE (AFU_ORTHOLOGUE AFUA_6G07600)-RELATED"/>
    <property type="match status" value="1"/>
</dbReference>
<feature type="domain" description="Pyridoxamine 5'-phosphate oxidase N-terminal" evidence="1">
    <location>
        <begin position="33"/>
        <end position="154"/>
    </location>
</feature>
<dbReference type="Proteomes" id="UP000831963">
    <property type="component" value="Chromosome"/>
</dbReference>
<keyword evidence="3" id="KW-1185">Reference proteome</keyword>
<evidence type="ECO:0000259" key="1">
    <source>
        <dbReference type="Pfam" id="PF01243"/>
    </source>
</evidence>
<dbReference type="InterPro" id="IPR012349">
    <property type="entry name" value="Split_barrel_FMN-bd"/>
</dbReference>
<evidence type="ECO:0000313" key="3">
    <source>
        <dbReference type="Proteomes" id="UP000831963"/>
    </source>
</evidence>
<reference evidence="2 3" key="1">
    <citation type="submission" date="2021-06" db="EMBL/GenBank/DDBJ databases">
        <title>Genome-based taxonomic framework of Microbacterium strains isolated from marine environment, the description of four new species and reclassification of four preexisting species.</title>
        <authorList>
            <person name="Lee S.D."/>
            <person name="Kim S.-M."/>
            <person name="Byeon Y.-S."/>
            <person name="Yang H.L."/>
            <person name="Kim I.S."/>
        </authorList>
    </citation>
    <scope>NUCLEOTIDE SEQUENCE [LARGE SCALE GENOMIC DNA]</scope>
    <source>
        <strain evidence="2 3">SSW1-36</strain>
    </source>
</reference>
<dbReference type="Pfam" id="PF01243">
    <property type="entry name" value="PNPOx_N"/>
    <property type="match status" value="1"/>
</dbReference>
<dbReference type="EMBL" id="CP078077">
    <property type="protein sequence ID" value="UPL13615.1"/>
    <property type="molecule type" value="Genomic_DNA"/>
</dbReference>
<gene>
    <name evidence="2" type="ORF">KV396_03655</name>
</gene>
<protein>
    <submittedName>
        <fullName evidence="2">Pyridoxamine 5'-phosphate oxidase family protein</fullName>
    </submittedName>
</protein>
<proteinExistence type="predicted"/>
<dbReference type="InterPro" id="IPR024029">
    <property type="entry name" value="Pyridox_Oxase_FMN-dep"/>
</dbReference>
<evidence type="ECO:0000313" key="2">
    <source>
        <dbReference type="EMBL" id="UPL13615.1"/>
    </source>
</evidence>
<dbReference type="SUPFAM" id="SSF50475">
    <property type="entry name" value="FMN-binding split barrel"/>
    <property type="match status" value="1"/>
</dbReference>